<evidence type="ECO:0000256" key="2">
    <source>
        <dbReference type="ARBA" id="ARBA00022475"/>
    </source>
</evidence>
<keyword evidence="4" id="KW-0133">Cell shape</keyword>
<dbReference type="InterPro" id="IPR051050">
    <property type="entry name" value="Lipid_II_flippase_MurJ/MviN"/>
</dbReference>
<gene>
    <name evidence="10" type="primary">murJ</name>
    <name evidence="10" type="ORF">ACFQRF_22800</name>
</gene>
<dbReference type="RefSeq" id="WP_379873200.1">
    <property type="nucleotide sequence ID" value="NZ_JBHTBH010000012.1"/>
</dbReference>
<feature type="transmembrane region" description="Helical" evidence="9">
    <location>
        <begin position="60"/>
        <end position="82"/>
    </location>
</feature>
<evidence type="ECO:0000256" key="1">
    <source>
        <dbReference type="ARBA" id="ARBA00004651"/>
    </source>
</evidence>
<accession>A0ABW2KMH1</accession>
<sequence length="552" mass="54830">MTWERIRRLSAGVAGAAVLIAAVTLVARVAGFGRTFVFSQTVGDNCLGTAYYTANQLPNVLFEIVIGGALSGMVVPVLAAAAERGDRAEVRHTASALVTWVVLLAVPLSLLLAAVAGPAMDLMLGGAAGCDPAALRALSVRFLLVFAPQIVCYALAAVLYGILQAHRRFLAPALAPLLSSLVVMAAYIVFVPLSEGRRDDLARLPTAAELALSVGTTAGVVALLLTALVPAARLRLGLRPRLTFPPGVAARVRSLAFAALLPLVAMQLSLLLAVALANRGGGGGAVVLYQYAWSLFTLPYGVIAVPIATSAFTALSVRHAEGDRDGYTSVVAATSRACLVSTAAVATALAAAAGPLAEVFAGGDPAAMRRALLAFAPGIVGFGLVALLSRALYASGHGRPAAAAQVAGWLVVMAAGAALVVLLPSGWAVAGLGAGTSLGLSLAAALLAAAVGRAHGRAGFAGLGRALLAAAAGAACGGAAGIAAASALDAVGVWANAGVSVLAGAAGIAVYGAVAALIDGRAVRAALTRRGAPGSGTRSDTRGHEVEDASHG</sequence>
<keyword evidence="7 9" id="KW-0472">Membrane</keyword>
<evidence type="ECO:0000256" key="3">
    <source>
        <dbReference type="ARBA" id="ARBA00022692"/>
    </source>
</evidence>
<feature type="transmembrane region" description="Helical" evidence="9">
    <location>
        <begin position="371"/>
        <end position="389"/>
    </location>
</feature>
<evidence type="ECO:0000256" key="6">
    <source>
        <dbReference type="ARBA" id="ARBA00022989"/>
    </source>
</evidence>
<keyword evidence="5" id="KW-0573">Peptidoglycan synthesis</keyword>
<keyword evidence="3 9" id="KW-0812">Transmembrane</keyword>
<evidence type="ECO:0000313" key="10">
    <source>
        <dbReference type="EMBL" id="MFC7330563.1"/>
    </source>
</evidence>
<feature type="transmembrane region" description="Helical" evidence="9">
    <location>
        <begin position="169"/>
        <end position="190"/>
    </location>
</feature>
<comment type="caution">
    <text evidence="10">The sequence shown here is derived from an EMBL/GenBank/DDBJ whole genome shotgun (WGS) entry which is preliminary data.</text>
</comment>
<evidence type="ECO:0000256" key="8">
    <source>
        <dbReference type="SAM" id="MobiDB-lite"/>
    </source>
</evidence>
<evidence type="ECO:0000256" key="7">
    <source>
        <dbReference type="ARBA" id="ARBA00023136"/>
    </source>
</evidence>
<evidence type="ECO:0000313" key="11">
    <source>
        <dbReference type="Proteomes" id="UP001596540"/>
    </source>
</evidence>
<feature type="transmembrane region" description="Helical" evidence="9">
    <location>
        <begin position="210"/>
        <end position="234"/>
    </location>
</feature>
<dbReference type="PANTHER" id="PTHR47019">
    <property type="entry name" value="LIPID II FLIPPASE MURJ"/>
    <property type="match status" value="1"/>
</dbReference>
<keyword evidence="6 9" id="KW-1133">Transmembrane helix</keyword>
<keyword evidence="11" id="KW-1185">Reference proteome</keyword>
<keyword evidence="2" id="KW-1003">Cell membrane</keyword>
<comment type="subcellular location">
    <subcellularLocation>
        <location evidence="1">Cell membrane</location>
        <topology evidence="1">Multi-pass membrane protein</topology>
    </subcellularLocation>
</comment>
<proteinExistence type="predicted"/>
<feature type="transmembrane region" description="Helical" evidence="9">
    <location>
        <begin position="494"/>
        <end position="518"/>
    </location>
</feature>
<feature type="compositionally biased region" description="Basic and acidic residues" evidence="8">
    <location>
        <begin position="539"/>
        <end position="552"/>
    </location>
</feature>
<feature type="transmembrane region" description="Helical" evidence="9">
    <location>
        <begin position="329"/>
        <end position="351"/>
    </location>
</feature>
<reference evidence="11" key="1">
    <citation type="journal article" date="2019" name="Int. J. Syst. Evol. Microbiol.">
        <title>The Global Catalogue of Microorganisms (GCM) 10K type strain sequencing project: providing services to taxonomists for standard genome sequencing and annotation.</title>
        <authorList>
            <consortium name="The Broad Institute Genomics Platform"/>
            <consortium name="The Broad Institute Genome Sequencing Center for Infectious Disease"/>
            <person name="Wu L."/>
            <person name="Ma J."/>
        </authorList>
    </citation>
    <scope>NUCLEOTIDE SEQUENCE [LARGE SCALE GENOMIC DNA]</scope>
    <source>
        <strain evidence="11">CGMCC 4.7382</strain>
    </source>
</reference>
<dbReference type="EMBL" id="JBHTBH010000012">
    <property type="protein sequence ID" value="MFC7330563.1"/>
    <property type="molecule type" value="Genomic_DNA"/>
</dbReference>
<dbReference type="PRINTS" id="PR01806">
    <property type="entry name" value="VIRFACTRMVIN"/>
</dbReference>
<dbReference type="InterPro" id="IPR004268">
    <property type="entry name" value="MurJ"/>
</dbReference>
<feature type="transmembrane region" description="Helical" evidence="9">
    <location>
        <begin position="401"/>
        <end position="423"/>
    </location>
</feature>
<dbReference type="PANTHER" id="PTHR47019:SF1">
    <property type="entry name" value="LIPID II FLIPPASE MURJ"/>
    <property type="match status" value="1"/>
</dbReference>
<name>A0ABW2KMH1_9ACTN</name>
<evidence type="ECO:0000256" key="4">
    <source>
        <dbReference type="ARBA" id="ARBA00022960"/>
    </source>
</evidence>
<feature type="region of interest" description="Disordered" evidence="8">
    <location>
        <begin position="529"/>
        <end position="552"/>
    </location>
</feature>
<feature type="transmembrane region" description="Helical" evidence="9">
    <location>
        <begin position="297"/>
        <end position="317"/>
    </location>
</feature>
<protein>
    <submittedName>
        <fullName evidence="10">Murein biosynthesis integral membrane protein MurJ</fullName>
    </submittedName>
</protein>
<feature type="transmembrane region" description="Helical" evidence="9">
    <location>
        <begin position="255"/>
        <end position="277"/>
    </location>
</feature>
<feature type="transmembrane region" description="Helical" evidence="9">
    <location>
        <begin position="140"/>
        <end position="162"/>
    </location>
</feature>
<evidence type="ECO:0000256" key="5">
    <source>
        <dbReference type="ARBA" id="ARBA00022984"/>
    </source>
</evidence>
<feature type="transmembrane region" description="Helical" evidence="9">
    <location>
        <begin position="12"/>
        <end position="31"/>
    </location>
</feature>
<feature type="transmembrane region" description="Helical" evidence="9">
    <location>
        <begin position="429"/>
        <end position="451"/>
    </location>
</feature>
<organism evidence="10 11">
    <name type="scientific">Marinactinospora rubrisoli</name>
    <dbReference type="NCBI Taxonomy" id="2715399"/>
    <lineage>
        <taxon>Bacteria</taxon>
        <taxon>Bacillati</taxon>
        <taxon>Actinomycetota</taxon>
        <taxon>Actinomycetes</taxon>
        <taxon>Streptosporangiales</taxon>
        <taxon>Nocardiopsidaceae</taxon>
        <taxon>Marinactinospora</taxon>
    </lineage>
</organism>
<evidence type="ECO:0000256" key="9">
    <source>
        <dbReference type="SAM" id="Phobius"/>
    </source>
</evidence>
<feature type="transmembrane region" description="Helical" evidence="9">
    <location>
        <begin position="94"/>
        <end position="120"/>
    </location>
</feature>
<dbReference type="Proteomes" id="UP001596540">
    <property type="component" value="Unassembled WGS sequence"/>
</dbReference>
<feature type="transmembrane region" description="Helical" evidence="9">
    <location>
        <begin position="463"/>
        <end position="488"/>
    </location>
</feature>
<dbReference type="Pfam" id="PF03023">
    <property type="entry name" value="MurJ"/>
    <property type="match status" value="1"/>
</dbReference>